<sequence length="391" mass="42231">MERRLEILAFALLTVWSSAHADDGLGLARGGNPNDVTISGVSSGAAMAIQYAVAHSGSVQGVGSIAGPGWGCADGRISVAINNCMCGRQSPVPNVAAARTLAGRGEIDRLASGRPQALKRSYVFQSGADHTVVKQSGQASIDFLTAFIGQTPAVDRGNAVDGSDRAGHGIVSPDGIDSCQFDGSEKSYVRRCRAEDNAGKLFLALYAPDSAYDANKRVKHIPETEVWKFGQQPIIDKIGKSDAKVAGDAIWGLPYSTERRKNFDMADTGYLYVPSSCRSSGSRCRIHIALHGCKQNAKEFANTAGYNNWADYYHVIVIYPALEPVALPSEEVCAMPPAFSIADSSWVKPNLNGCWDWWGYLDDERPQAKRYLTKKAPQIRVIESIIDEVTR</sequence>
<feature type="chain" id="PRO_5016711072" evidence="3">
    <location>
        <begin position="22"/>
        <end position="391"/>
    </location>
</feature>
<dbReference type="GO" id="GO:0016787">
    <property type="term" value="F:hydrolase activity"/>
    <property type="evidence" value="ECO:0007669"/>
    <property type="project" value="UniProtKB-KW"/>
</dbReference>
<evidence type="ECO:0000313" key="5">
    <source>
        <dbReference type="Proteomes" id="UP000253501"/>
    </source>
</evidence>
<dbReference type="AlphaFoldDB" id="A0A367PCL8"/>
<dbReference type="EMBL" id="QDHA01000068">
    <property type="protein sequence ID" value="RCJ05610.1"/>
    <property type="molecule type" value="Genomic_DNA"/>
</dbReference>
<protein>
    <submittedName>
        <fullName evidence="4">Depolymerase</fullName>
    </submittedName>
</protein>
<dbReference type="Gene3D" id="3.40.50.1820">
    <property type="entry name" value="alpha/beta hydrolase"/>
    <property type="match status" value="2"/>
</dbReference>
<proteinExistence type="predicted"/>
<name>A0A367PCL8_CUPNE</name>
<accession>A0A367PCL8</accession>
<dbReference type="InterPro" id="IPR029058">
    <property type="entry name" value="AB_hydrolase_fold"/>
</dbReference>
<dbReference type="Pfam" id="PF10503">
    <property type="entry name" value="Esterase_PHB"/>
    <property type="match status" value="1"/>
</dbReference>
<comment type="caution">
    <text evidence="4">The sequence shown here is derived from an EMBL/GenBank/DDBJ whole genome shotgun (WGS) entry which is preliminary data.</text>
</comment>
<keyword evidence="2" id="KW-0378">Hydrolase</keyword>
<gene>
    <name evidence="4" type="ORF">DDK22_25435</name>
</gene>
<dbReference type="Proteomes" id="UP000253501">
    <property type="component" value="Unassembled WGS sequence"/>
</dbReference>
<dbReference type="GO" id="GO:0005576">
    <property type="term" value="C:extracellular region"/>
    <property type="evidence" value="ECO:0007669"/>
    <property type="project" value="InterPro"/>
</dbReference>
<evidence type="ECO:0000256" key="2">
    <source>
        <dbReference type="ARBA" id="ARBA00022801"/>
    </source>
</evidence>
<reference evidence="4 5" key="1">
    <citation type="submission" date="2018-04" db="EMBL/GenBank/DDBJ databases">
        <title>Cupriavidus necator CR12 genome sequencing and assembly.</title>
        <authorList>
            <person name="Ben Fekih I."/>
            <person name="Mazhar H.S."/>
            <person name="Bello S.K."/>
            <person name="Rensing C."/>
        </authorList>
    </citation>
    <scope>NUCLEOTIDE SEQUENCE [LARGE SCALE GENOMIC DNA]</scope>
    <source>
        <strain evidence="4 5">CR12</strain>
    </source>
</reference>
<evidence type="ECO:0000313" key="4">
    <source>
        <dbReference type="EMBL" id="RCJ05610.1"/>
    </source>
</evidence>
<keyword evidence="1 3" id="KW-0732">Signal</keyword>
<evidence type="ECO:0000256" key="1">
    <source>
        <dbReference type="ARBA" id="ARBA00022729"/>
    </source>
</evidence>
<organism evidence="4 5">
    <name type="scientific">Cupriavidus necator</name>
    <name type="common">Alcaligenes eutrophus</name>
    <name type="synonym">Ralstonia eutropha</name>
    <dbReference type="NCBI Taxonomy" id="106590"/>
    <lineage>
        <taxon>Bacteria</taxon>
        <taxon>Pseudomonadati</taxon>
        <taxon>Pseudomonadota</taxon>
        <taxon>Betaproteobacteria</taxon>
        <taxon>Burkholderiales</taxon>
        <taxon>Burkholderiaceae</taxon>
        <taxon>Cupriavidus</taxon>
    </lineage>
</organism>
<dbReference type="SUPFAM" id="SSF53474">
    <property type="entry name" value="alpha/beta-Hydrolases"/>
    <property type="match status" value="1"/>
</dbReference>
<evidence type="ECO:0000256" key="3">
    <source>
        <dbReference type="SAM" id="SignalP"/>
    </source>
</evidence>
<feature type="signal peptide" evidence="3">
    <location>
        <begin position="1"/>
        <end position="21"/>
    </location>
</feature>
<dbReference type="InterPro" id="IPR010126">
    <property type="entry name" value="Esterase_phb"/>
</dbReference>
<dbReference type="RefSeq" id="WP_114134327.1">
    <property type="nucleotide sequence ID" value="NZ_CP068436.1"/>
</dbReference>